<organism evidence="1 2">
    <name type="scientific">Acutalibacter muris</name>
    <dbReference type="NCBI Taxonomy" id="1796620"/>
    <lineage>
        <taxon>Bacteria</taxon>
        <taxon>Bacillati</taxon>
        <taxon>Bacillota</taxon>
        <taxon>Clostridia</taxon>
        <taxon>Eubacteriales</taxon>
        <taxon>Acutalibacteraceae</taxon>
        <taxon>Acutalibacter</taxon>
    </lineage>
</organism>
<evidence type="ECO:0000313" key="2">
    <source>
        <dbReference type="Proteomes" id="UP000196710"/>
    </source>
</evidence>
<dbReference type="Proteomes" id="UP000196710">
    <property type="component" value="Chromosome"/>
</dbReference>
<dbReference type="Gene3D" id="1.10.1200.10">
    <property type="entry name" value="ACP-like"/>
    <property type="match status" value="1"/>
</dbReference>
<keyword evidence="2" id="KW-1185">Reference proteome</keyword>
<evidence type="ECO:0008006" key="3">
    <source>
        <dbReference type="Google" id="ProtNLM"/>
    </source>
</evidence>
<reference evidence="2" key="1">
    <citation type="submission" date="2017-05" db="EMBL/GenBank/DDBJ databases">
        <title>Improved OligoMM genomes.</title>
        <authorList>
            <person name="Garzetti D."/>
        </authorList>
    </citation>
    <scope>NUCLEOTIDE SEQUENCE [LARGE SCALE GENOMIC DNA]</scope>
    <source>
        <strain evidence="2">KB18</strain>
    </source>
</reference>
<accession>A0ABN5A0U6</accession>
<sequence length="86" mass="10068">MTSELVISTLVKILNKRIMLREVVAEDDYDVLLTSQKIGLDYTHMIEYMMCVEEAFEVVFTIEELRKGGFRTIQSISDLIYKKCLR</sequence>
<dbReference type="SUPFAM" id="SSF47336">
    <property type="entry name" value="ACP-like"/>
    <property type="match status" value="1"/>
</dbReference>
<dbReference type="EMBL" id="CP021422">
    <property type="protein sequence ID" value="ASB40442.1"/>
    <property type="molecule type" value="Genomic_DNA"/>
</dbReference>
<name>A0ABN5A0U6_9FIRM</name>
<dbReference type="InterPro" id="IPR036736">
    <property type="entry name" value="ACP-like_sf"/>
</dbReference>
<protein>
    <recommendedName>
        <fullName evidence="3">Carrier domain-containing protein</fullName>
    </recommendedName>
</protein>
<proteinExistence type="predicted"/>
<gene>
    <name evidence="1" type="ORF">ADH66_07060</name>
</gene>
<evidence type="ECO:0000313" key="1">
    <source>
        <dbReference type="EMBL" id="ASB40442.1"/>
    </source>
</evidence>